<evidence type="ECO:0000256" key="1">
    <source>
        <dbReference type="SAM" id="MobiDB-lite"/>
    </source>
</evidence>
<dbReference type="EMBL" id="PUHR01000010">
    <property type="protein sequence ID" value="KAG0671618.1"/>
    <property type="molecule type" value="Genomic_DNA"/>
</dbReference>
<dbReference type="SUPFAM" id="SSF52047">
    <property type="entry name" value="RNI-like"/>
    <property type="match status" value="2"/>
</dbReference>
<dbReference type="Gene3D" id="3.80.10.10">
    <property type="entry name" value="Ribonuclease Inhibitor"/>
    <property type="match status" value="2"/>
</dbReference>
<accession>A0A9P6WEY3</accession>
<feature type="region of interest" description="Disordered" evidence="1">
    <location>
        <begin position="176"/>
        <end position="196"/>
    </location>
</feature>
<dbReference type="GO" id="GO:0031146">
    <property type="term" value="P:SCF-dependent proteasomal ubiquitin-dependent protein catabolic process"/>
    <property type="evidence" value="ECO:0007669"/>
    <property type="project" value="TreeGrafter"/>
</dbReference>
<evidence type="ECO:0000313" key="4">
    <source>
        <dbReference type="Proteomes" id="UP000750334"/>
    </source>
</evidence>
<dbReference type="InterPro" id="IPR006553">
    <property type="entry name" value="Leu-rich_rpt_Cys-con_subtyp"/>
</dbReference>
<dbReference type="SMART" id="SM00367">
    <property type="entry name" value="LRR_CC"/>
    <property type="match status" value="5"/>
</dbReference>
<dbReference type="PANTHER" id="PTHR13318:SF190">
    <property type="entry name" value="PARTNER OF PAIRED, ISOFORM B"/>
    <property type="match status" value="1"/>
</dbReference>
<feature type="compositionally biased region" description="Polar residues" evidence="1">
    <location>
        <begin position="1"/>
        <end position="11"/>
    </location>
</feature>
<proteinExistence type="predicted"/>
<keyword evidence="4" id="KW-1185">Reference proteome</keyword>
<gene>
    <name evidence="3" type="primary">AMN1</name>
    <name evidence="3" type="ORF">C6P45_000109</name>
</gene>
<feature type="region of interest" description="Disordered" evidence="1">
    <location>
        <begin position="41"/>
        <end position="60"/>
    </location>
</feature>
<dbReference type="InterPro" id="IPR057207">
    <property type="entry name" value="FBXL15_LRR"/>
</dbReference>
<reference evidence="3 4" key="1">
    <citation type="submission" date="2020-11" db="EMBL/GenBank/DDBJ databases">
        <title>Kefir isolates.</title>
        <authorList>
            <person name="Marcisauskas S."/>
            <person name="Kim Y."/>
            <person name="Blasche S."/>
        </authorList>
    </citation>
    <scope>NUCLEOTIDE SEQUENCE [LARGE SCALE GENOMIC DNA]</scope>
    <source>
        <strain evidence="3 4">OG2</strain>
    </source>
</reference>
<feature type="compositionally biased region" description="Polar residues" evidence="1">
    <location>
        <begin position="177"/>
        <end position="196"/>
    </location>
</feature>
<sequence>MTPNDRSTFIKRSSENLLSESSLQPPQKRYSIDLTNDSSFLTRSNSAPQSRIKLSRSPSPVRLSRRRHPYQFTKSDISLTPIKGNNDIIDLPLLKIHTKHTSIDNGLPSPINSPHKKVNNEQSCLIINNFAELTLLPTPTNEACHQIFKIPEIVDKILMNLYLMEVQQVNDIERTSSNRNGTIDSTSRVSSTTENSQQLAAANVITQRRGTLHNCAMVNKLWNELSMKYLLRNLTFKDSDKLMNFMINSKTIYEGTKNQTNYPRSMTLYKLNRFNTEDLSIGFGCNDTTQDNIHFNNLQSLQFYICPNLLPMDSWFKEFKNLKKLSLPGNKRIDDKFMIEISLHLENLEHLDLRACYNITDVGVVSIASRCKKLKLINLGRHKNGQAITDVSLVALSKYTHVETVGVAGCHITDSGLWEFTKNNGDNVKRLSLNNCKGLTNMSIPYLVSYNYLPKLVVLEIRDIDHLTNVKPLIKYKLWKKAQNSPLLIESCNRITKLLSFEEEKMKKKRALASLREMQQWINEDDI</sequence>
<dbReference type="Pfam" id="PF25372">
    <property type="entry name" value="DUF7885"/>
    <property type="match status" value="1"/>
</dbReference>
<dbReference type="GO" id="GO:0019005">
    <property type="term" value="C:SCF ubiquitin ligase complex"/>
    <property type="evidence" value="ECO:0007669"/>
    <property type="project" value="TreeGrafter"/>
</dbReference>
<evidence type="ECO:0000313" key="3">
    <source>
        <dbReference type="EMBL" id="KAG0671618.1"/>
    </source>
</evidence>
<dbReference type="Proteomes" id="UP000750334">
    <property type="component" value="Unassembled WGS sequence"/>
</dbReference>
<organism evidence="3 4">
    <name type="scientific">Maudiozyma exigua</name>
    <name type="common">Yeast</name>
    <name type="synonym">Kazachstania exigua</name>
    <dbReference type="NCBI Taxonomy" id="34358"/>
    <lineage>
        <taxon>Eukaryota</taxon>
        <taxon>Fungi</taxon>
        <taxon>Dikarya</taxon>
        <taxon>Ascomycota</taxon>
        <taxon>Saccharomycotina</taxon>
        <taxon>Saccharomycetes</taxon>
        <taxon>Saccharomycetales</taxon>
        <taxon>Saccharomycetaceae</taxon>
        <taxon>Maudiozyma</taxon>
    </lineage>
</organism>
<name>A0A9P6WEY3_MAUEX</name>
<dbReference type="InterPro" id="IPR032675">
    <property type="entry name" value="LRR_dom_sf"/>
</dbReference>
<feature type="region of interest" description="Disordered" evidence="1">
    <location>
        <begin position="1"/>
        <end position="30"/>
    </location>
</feature>
<dbReference type="PANTHER" id="PTHR13318">
    <property type="entry name" value="PARTNER OF PAIRED, ISOFORM B-RELATED"/>
    <property type="match status" value="1"/>
</dbReference>
<protein>
    <submittedName>
        <fullName evidence="3">Antagonist of MEN (Mitotic Exit Network)</fullName>
    </submittedName>
</protein>
<comment type="caution">
    <text evidence="3">The sequence shown here is derived from an EMBL/GenBank/DDBJ whole genome shotgun (WGS) entry which is preliminary data.</text>
</comment>
<feature type="domain" description="F-box/LRR-repeat protein 15-like leucin rich repeat" evidence="2">
    <location>
        <begin position="318"/>
        <end position="451"/>
    </location>
</feature>
<dbReference type="OrthoDB" id="550575at2759"/>
<dbReference type="AlphaFoldDB" id="A0A9P6WEY3"/>
<evidence type="ECO:0000259" key="2">
    <source>
        <dbReference type="Pfam" id="PF25372"/>
    </source>
</evidence>